<dbReference type="InterPro" id="IPR018252">
    <property type="entry name" value="Annexin_repeat_CS"/>
</dbReference>
<reference evidence="3" key="2">
    <citation type="submission" date="2021-12" db="EMBL/GenBank/DDBJ databases">
        <title>Resequencing data analysis of finger millet.</title>
        <authorList>
            <person name="Hatakeyama M."/>
            <person name="Aluri S."/>
            <person name="Balachadran M.T."/>
            <person name="Sivarajan S.R."/>
            <person name="Poveda L."/>
            <person name="Shimizu-Inatsugi R."/>
            <person name="Schlapbach R."/>
            <person name="Sreeman S.M."/>
            <person name="Shimizu K.K."/>
        </authorList>
    </citation>
    <scope>NUCLEOTIDE SEQUENCE</scope>
</reference>
<dbReference type="GO" id="GO:0009651">
    <property type="term" value="P:response to salt stress"/>
    <property type="evidence" value="ECO:0007669"/>
    <property type="project" value="TreeGrafter"/>
</dbReference>
<evidence type="ECO:0000313" key="4">
    <source>
        <dbReference type="Proteomes" id="UP001054889"/>
    </source>
</evidence>
<name>A0AAV5BRC4_ELECO</name>
<dbReference type="GO" id="GO:0005886">
    <property type="term" value="C:plasma membrane"/>
    <property type="evidence" value="ECO:0007669"/>
    <property type="project" value="TreeGrafter"/>
</dbReference>
<dbReference type="GO" id="GO:0005737">
    <property type="term" value="C:cytoplasm"/>
    <property type="evidence" value="ECO:0007669"/>
    <property type="project" value="TreeGrafter"/>
</dbReference>
<dbReference type="Pfam" id="PF00191">
    <property type="entry name" value="Annexin"/>
    <property type="match status" value="3"/>
</dbReference>
<dbReference type="PROSITE" id="PS51897">
    <property type="entry name" value="ANNEXIN_2"/>
    <property type="match status" value="2"/>
</dbReference>
<protein>
    <recommendedName>
        <fullName evidence="5">Annexin</fullName>
    </recommendedName>
</protein>
<dbReference type="GO" id="GO:0009414">
    <property type="term" value="P:response to water deprivation"/>
    <property type="evidence" value="ECO:0007669"/>
    <property type="project" value="TreeGrafter"/>
</dbReference>
<evidence type="ECO:0008006" key="5">
    <source>
        <dbReference type="Google" id="ProtNLM"/>
    </source>
</evidence>
<proteinExistence type="predicted"/>
<gene>
    <name evidence="3" type="primary">ga04508</name>
    <name evidence="3" type="ORF">PR202_ga04508</name>
</gene>
<dbReference type="PANTHER" id="PTHR10502:SF99">
    <property type="entry name" value="ANNEXIN D3"/>
    <property type="match status" value="1"/>
</dbReference>
<dbReference type="GO" id="GO:0009409">
    <property type="term" value="P:response to cold"/>
    <property type="evidence" value="ECO:0007669"/>
    <property type="project" value="TreeGrafter"/>
</dbReference>
<dbReference type="Proteomes" id="UP001054889">
    <property type="component" value="Unassembled WGS sequence"/>
</dbReference>
<keyword evidence="4" id="KW-1185">Reference proteome</keyword>
<dbReference type="SUPFAM" id="SSF47874">
    <property type="entry name" value="Annexin"/>
    <property type="match status" value="1"/>
</dbReference>
<dbReference type="InterPro" id="IPR037104">
    <property type="entry name" value="Annexin_sf"/>
</dbReference>
<comment type="caution">
    <text evidence="3">The sequence shown here is derived from an EMBL/GenBank/DDBJ whole genome shotgun (WGS) entry which is preliminary data.</text>
</comment>
<reference evidence="3" key="1">
    <citation type="journal article" date="2018" name="DNA Res.">
        <title>Multiple hybrid de novo genome assembly of finger millet, an orphan allotetraploid crop.</title>
        <authorList>
            <person name="Hatakeyama M."/>
            <person name="Aluri S."/>
            <person name="Balachadran M.T."/>
            <person name="Sivarajan S.R."/>
            <person name="Patrignani A."/>
            <person name="Gruter S."/>
            <person name="Poveda L."/>
            <person name="Shimizu-Inatsugi R."/>
            <person name="Baeten J."/>
            <person name="Francoijs K.J."/>
            <person name="Nataraja K.N."/>
            <person name="Reddy Y.A.N."/>
            <person name="Phadnis S."/>
            <person name="Ravikumar R.L."/>
            <person name="Schlapbach R."/>
            <person name="Sreeman S.M."/>
            <person name="Shimizu K.K."/>
        </authorList>
    </citation>
    <scope>NUCLEOTIDE SEQUENCE</scope>
</reference>
<dbReference type="GO" id="GO:0005544">
    <property type="term" value="F:calcium-dependent phospholipid binding"/>
    <property type="evidence" value="ECO:0007669"/>
    <property type="project" value="InterPro"/>
</dbReference>
<dbReference type="PANTHER" id="PTHR10502">
    <property type="entry name" value="ANNEXIN"/>
    <property type="match status" value="1"/>
</dbReference>
<dbReference type="EMBL" id="BQKI01000002">
    <property type="protein sequence ID" value="GJM88447.1"/>
    <property type="molecule type" value="Genomic_DNA"/>
</dbReference>
<dbReference type="GO" id="GO:0009408">
    <property type="term" value="P:response to heat"/>
    <property type="evidence" value="ECO:0007669"/>
    <property type="project" value="TreeGrafter"/>
</dbReference>
<accession>A0AAV5BRC4</accession>
<evidence type="ECO:0000256" key="2">
    <source>
        <dbReference type="ARBA" id="ARBA00023216"/>
    </source>
</evidence>
<evidence type="ECO:0000313" key="3">
    <source>
        <dbReference type="EMBL" id="GJM88447.1"/>
    </source>
</evidence>
<keyword evidence="1" id="KW-0677">Repeat</keyword>
<dbReference type="FunFam" id="1.10.220.10:FF:000009">
    <property type="entry name" value="Annexin"/>
    <property type="match status" value="1"/>
</dbReference>
<keyword evidence="2" id="KW-0041">Annexin</keyword>
<dbReference type="GO" id="GO:0005509">
    <property type="term" value="F:calcium ion binding"/>
    <property type="evidence" value="ECO:0007669"/>
    <property type="project" value="InterPro"/>
</dbReference>
<dbReference type="InterPro" id="IPR018502">
    <property type="entry name" value="Annexin_repeat"/>
</dbReference>
<dbReference type="GO" id="GO:0001786">
    <property type="term" value="F:phosphatidylserine binding"/>
    <property type="evidence" value="ECO:0007669"/>
    <property type="project" value="TreeGrafter"/>
</dbReference>
<dbReference type="Gene3D" id="1.10.220.10">
    <property type="entry name" value="Annexin"/>
    <property type="match status" value="3"/>
</dbReference>
<dbReference type="AlphaFoldDB" id="A0AAV5BRC4"/>
<dbReference type="PROSITE" id="PS00223">
    <property type="entry name" value="ANNEXIN_1"/>
    <property type="match status" value="1"/>
</dbReference>
<evidence type="ECO:0000256" key="1">
    <source>
        <dbReference type="ARBA" id="ARBA00022737"/>
    </source>
</evidence>
<organism evidence="3 4">
    <name type="scientific">Eleusine coracana subsp. coracana</name>
    <dbReference type="NCBI Taxonomy" id="191504"/>
    <lineage>
        <taxon>Eukaryota</taxon>
        <taxon>Viridiplantae</taxon>
        <taxon>Streptophyta</taxon>
        <taxon>Embryophyta</taxon>
        <taxon>Tracheophyta</taxon>
        <taxon>Spermatophyta</taxon>
        <taxon>Magnoliopsida</taxon>
        <taxon>Liliopsida</taxon>
        <taxon>Poales</taxon>
        <taxon>Poaceae</taxon>
        <taxon>PACMAD clade</taxon>
        <taxon>Chloridoideae</taxon>
        <taxon>Cynodonteae</taxon>
        <taxon>Eleusininae</taxon>
        <taxon>Eleusine</taxon>
    </lineage>
</organism>
<dbReference type="FunFam" id="1.10.220.10:FF:000001">
    <property type="entry name" value="Annexin"/>
    <property type="match status" value="1"/>
</dbReference>
<dbReference type="SMART" id="SM00335">
    <property type="entry name" value="ANX"/>
    <property type="match status" value="2"/>
</dbReference>
<sequence length="230" mass="25774">MMLWATNPAARDAKLAHKALKTKGDRAVWVLIEVACASTPDHLIAVRKAYCAAYSSSLEEDFLVRLVTSFRYSGEFIDDEVARAEATELHKAVVAGKEPLHEDVVRIISTRSKPQLKATFERYKQEHGEAIDEVLEERRSSNQLAAMLKTAVWCLASPEKHFAEVIRSSIVGLGTDESSLTRAIVSRAEVDMKKVKEEYRAMYRKTVTHDVSDDTSGYYKDILLTLVGPE</sequence>